<name>A0ABD0UBX5_DENTH</name>
<evidence type="ECO:0000313" key="7">
    <source>
        <dbReference type="Proteomes" id="UP001552299"/>
    </source>
</evidence>
<keyword evidence="2" id="KW-1133">Transmembrane helix</keyword>
<dbReference type="InterPro" id="IPR005135">
    <property type="entry name" value="Endo/exonuclease/phosphatase"/>
</dbReference>
<dbReference type="Pfam" id="PF13966">
    <property type="entry name" value="zf-RVT"/>
    <property type="match status" value="1"/>
</dbReference>
<feature type="transmembrane region" description="Helical" evidence="2">
    <location>
        <begin position="1059"/>
        <end position="1082"/>
    </location>
</feature>
<feature type="region of interest" description="Disordered" evidence="1">
    <location>
        <begin position="407"/>
        <end position="430"/>
    </location>
</feature>
<gene>
    <name evidence="6" type="ORF">M5K25_022301</name>
</gene>
<keyword evidence="2" id="KW-0472">Membrane</keyword>
<dbReference type="Pfam" id="PF14111">
    <property type="entry name" value="DUF4283"/>
    <property type="match status" value="1"/>
</dbReference>
<evidence type="ECO:0008006" key="8">
    <source>
        <dbReference type="Google" id="ProtNLM"/>
    </source>
</evidence>
<dbReference type="Gene3D" id="3.60.10.10">
    <property type="entry name" value="Endonuclease/exonuclease/phosphatase"/>
    <property type="match status" value="1"/>
</dbReference>
<evidence type="ECO:0000259" key="3">
    <source>
        <dbReference type="Pfam" id="PF03372"/>
    </source>
</evidence>
<dbReference type="SUPFAM" id="SSF56219">
    <property type="entry name" value="DNase I-like"/>
    <property type="match status" value="1"/>
</dbReference>
<evidence type="ECO:0000256" key="2">
    <source>
        <dbReference type="SAM" id="Phobius"/>
    </source>
</evidence>
<feature type="domain" description="DUF4283" evidence="5">
    <location>
        <begin position="67"/>
        <end position="150"/>
    </location>
</feature>
<dbReference type="Proteomes" id="UP001552299">
    <property type="component" value="Unassembled WGS sequence"/>
</dbReference>
<protein>
    <recommendedName>
        <fullName evidence="8">Reverse transcriptase zinc-binding domain-containing protein</fullName>
    </recommendedName>
</protein>
<dbReference type="InterPro" id="IPR040256">
    <property type="entry name" value="At4g02000-like"/>
</dbReference>
<accession>A0ABD0UBX5</accession>
<dbReference type="PANTHER" id="PTHR31286:SF180">
    <property type="entry name" value="OS10G0362600 PROTEIN"/>
    <property type="match status" value="1"/>
</dbReference>
<feature type="domain" description="Endonuclease/exonuclease/phosphatase" evidence="3">
    <location>
        <begin position="337"/>
        <end position="549"/>
    </location>
</feature>
<evidence type="ECO:0000313" key="6">
    <source>
        <dbReference type="EMBL" id="KAL0907856.1"/>
    </source>
</evidence>
<feature type="region of interest" description="Disordered" evidence="1">
    <location>
        <begin position="256"/>
        <end position="343"/>
    </location>
</feature>
<dbReference type="InterPro" id="IPR036691">
    <property type="entry name" value="Endo/exonu/phosph_ase_sf"/>
</dbReference>
<evidence type="ECO:0000259" key="5">
    <source>
        <dbReference type="Pfam" id="PF14111"/>
    </source>
</evidence>
<feature type="domain" description="Reverse transcriptase zinc-binding" evidence="4">
    <location>
        <begin position="942"/>
        <end position="1009"/>
    </location>
</feature>
<dbReference type="Pfam" id="PF03372">
    <property type="entry name" value="Exo_endo_phos"/>
    <property type="match status" value="1"/>
</dbReference>
<keyword evidence="2" id="KW-0812">Transmembrane</keyword>
<dbReference type="InterPro" id="IPR025558">
    <property type="entry name" value="DUF4283"/>
</dbReference>
<feature type="compositionally biased region" description="Polar residues" evidence="1">
    <location>
        <begin position="320"/>
        <end position="342"/>
    </location>
</feature>
<proteinExistence type="predicted"/>
<comment type="caution">
    <text evidence="6">The sequence shown here is derived from an EMBL/GenBank/DDBJ whole genome shotgun (WGS) entry which is preliminary data.</text>
</comment>
<feature type="transmembrane region" description="Helical" evidence="2">
    <location>
        <begin position="1180"/>
        <end position="1197"/>
    </location>
</feature>
<evidence type="ECO:0000259" key="4">
    <source>
        <dbReference type="Pfam" id="PF13966"/>
    </source>
</evidence>
<organism evidence="6 7">
    <name type="scientific">Dendrobium thyrsiflorum</name>
    <name type="common">Pinecone-like raceme dendrobium</name>
    <name type="synonym">Orchid</name>
    <dbReference type="NCBI Taxonomy" id="117978"/>
    <lineage>
        <taxon>Eukaryota</taxon>
        <taxon>Viridiplantae</taxon>
        <taxon>Streptophyta</taxon>
        <taxon>Embryophyta</taxon>
        <taxon>Tracheophyta</taxon>
        <taxon>Spermatophyta</taxon>
        <taxon>Magnoliopsida</taxon>
        <taxon>Liliopsida</taxon>
        <taxon>Asparagales</taxon>
        <taxon>Orchidaceae</taxon>
        <taxon>Epidendroideae</taxon>
        <taxon>Malaxideae</taxon>
        <taxon>Dendrobiinae</taxon>
        <taxon>Dendrobium</taxon>
    </lineage>
</organism>
<feature type="transmembrane region" description="Helical" evidence="2">
    <location>
        <begin position="1142"/>
        <end position="1160"/>
    </location>
</feature>
<dbReference type="EMBL" id="JANQDX010000017">
    <property type="protein sequence ID" value="KAL0907856.1"/>
    <property type="molecule type" value="Genomic_DNA"/>
</dbReference>
<reference evidence="6 7" key="1">
    <citation type="journal article" date="2024" name="Plant Biotechnol. J.">
        <title>Dendrobium thyrsiflorum genome and its molecular insights into genes involved in important horticultural traits.</title>
        <authorList>
            <person name="Chen B."/>
            <person name="Wang J.Y."/>
            <person name="Zheng P.J."/>
            <person name="Li K.L."/>
            <person name="Liang Y.M."/>
            <person name="Chen X.F."/>
            <person name="Zhang C."/>
            <person name="Zhao X."/>
            <person name="He X."/>
            <person name="Zhang G.Q."/>
            <person name="Liu Z.J."/>
            <person name="Xu Q."/>
        </authorList>
    </citation>
    <scope>NUCLEOTIDE SEQUENCE [LARGE SCALE GENOMIC DNA]</scope>
    <source>
        <strain evidence="6">GZMU011</strain>
    </source>
</reference>
<keyword evidence="7" id="KW-1185">Reference proteome</keyword>
<dbReference type="PANTHER" id="PTHR31286">
    <property type="entry name" value="GLYCINE-RICH CELL WALL STRUCTURAL PROTEIN 1.8-LIKE"/>
    <property type="match status" value="1"/>
</dbReference>
<evidence type="ECO:0000256" key="1">
    <source>
        <dbReference type="SAM" id="MobiDB-lite"/>
    </source>
</evidence>
<sequence length="1198" mass="135869">MGSPPLAQDFPPLSLSSAAPSPAVRAPLDWSNIANPTSFASKDLPISFLHTQEEVIVFPKAKTDSAAEEWNLSLVGYSVGKRPYYEALLGAMRKTWHLQGNIQLFNLSDGFFLIKFSSSVDFEMVWSTGVWFLLGKPFVLQKWSPRFRPQRENFSTVPIWFRILDLPLCCWNSEGISMIASKVGIPLAVDALTAQKTRLTYARVCVQVNNKSTYPETIPISIEDEIINLKIQYEWRPTPCEFCGSLMHLSSSCPSKPLSEPHVANQPAASTRGRRPSRDPRTGFSRAKSRSKAPVTHRPYVQSSHLHIQPSALTGKFMENGSSDPSSSFDNHNLTTVSSKPPSITALDQPIGLNPPAISIPPINHNTANIPNLNSPTDEIVNCNITHTVHVPGPSSVISPNKFEVLTEQPSSSEEVSEEVTETSSPPPKIVYASNSAEERGLLWQQIRSIAPNPSMPWIVIGDFNCCRFQNEKMGGSILHFNRMGDLNSLIFDTHLYDLASVGHLYTWFNQQIENPIYIKLDRALVNNAWLANYSSSYYTVGEPICSDHSPLLLKDGSNLHKARRFQFKNYWTYNDDYWVILFNIFMEPCHNNPMEDFCHKLVKLKNCIKSRNWVSSSVIGSSLKACQDKQRHCISLLEVDPINQHYIHELKSVNNEIANLTTYWSSWIIQRAKANWLKHGEDDLKFLYSKIRMRKNYNASYTSSVLEGNVNGRLQFIRFTIWNTIAYWIRGAILPKSCIKLISKLAAKFLYFGDIKANKMHLVSWANTCKPKNKGGLGIPDPQALRYAFNCSLIHRIYNTASLLSSWFFSYYCSPWKSPSQSSSSMWKSICDTAVRAKQKFCFRVTANSPISLKWDPWCSGLSLIELPHHDSLLRHYPTDARLSALFNFSGWLIPTTSHETLSNRIRSIPIILEGNLCCLSWNLVNKYHFNTFIQDFYEDLPLVTWHKAVWHKHFSLRFSIFGWLCLVGGIKTVDVLIKRNIVVNPFCCFCNVNHESVTHLFFECDFTFGIISSFLPNLNEFLLRPNITQLVDFIAAKMANKFGFPVCFCPFAGTSGHFSYCFAVWNYTFISPIWLFVLYARFWLTAHLRVSFCFLFSALLAVFCSLAQFSSEILAIGRDWYGAMMFIASYNPLDGSSCNINFFLTAVLATGVFGGNLFPEPLVVVSSALSRHSSYWSLLHLFLCRFLFCVIIYTSA</sequence>
<feature type="transmembrane region" description="Helical" evidence="2">
    <location>
        <begin position="1094"/>
        <end position="1111"/>
    </location>
</feature>
<dbReference type="AlphaFoldDB" id="A0ABD0UBX5"/>
<dbReference type="InterPro" id="IPR026960">
    <property type="entry name" value="RVT-Znf"/>
</dbReference>